<name>A0A523W1T8_UNCAE</name>
<dbReference type="GO" id="GO:0000271">
    <property type="term" value="P:polysaccharide biosynthetic process"/>
    <property type="evidence" value="ECO:0007669"/>
    <property type="project" value="InterPro"/>
</dbReference>
<dbReference type="PIRSF" id="PIRSF000124">
    <property type="entry name" value="UDPglc_GDPman_dh"/>
    <property type="match status" value="1"/>
</dbReference>
<reference evidence="2 3" key="1">
    <citation type="submission" date="2019-03" db="EMBL/GenBank/DDBJ databases">
        <title>Metabolic potential of uncultured bacteria and archaea associated with petroleum seepage in deep-sea sediments.</title>
        <authorList>
            <person name="Dong X."/>
            <person name="Hubert C."/>
        </authorList>
    </citation>
    <scope>NUCLEOTIDE SEQUENCE [LARGE SCALE GENOMIC DNA]</scope>
    <source>
        <strain evidence="2">E29_bin52</strain>
    </source>
</reference>
<dbReference type="GO" id="GO:0051287">
    <property type="term" value="F:NAD binding"/>
    <property type="evidence" value="ECO:0007669"/>
    <property type="project" value="InterPro"/>
</dbReference>
<dbReference type="Pfam" id="PF03721">
    <property type="entry name" value="UDPG_MGDP_dh_N"/>
    <property type="match status" value="1"/>
</dbReference>
<feature type="non-terminal residue" evidence="2">
    <location>
        <position position="129"/>
    </location>
</feature>
<dbReference type="GO" id="GO:0016628">
    <property type="term" value="F:oxidoreductase activity, acting on the CH-CH group of donors, NAD or NADP as acceptor"/>
    <property type="evidence" value="ECO:0007669"/>
    <property type="project" value="InterPro"/>
</dbReference>
<comment type="caution">
    <text evidence="2">The sequence shown here is derived from an EMBL/GenBank/DDBJ whole genome shotgun (WGS) entry which is preliminary data.</text>
</comment>
<organism evidence="2 3">
    <name type="scientific">Aerophobetes bacterium</name>
    <dbReference type="NCBI Taxonomy" id="2030807"/>
    <lineage>
        <taxon>Bacteria</taxon>
        <taxon>Candidatus Aerophobota</taxon>
    </lineage>
</organism>
<dbReference type="EMBL" id="SOIZ01000274">
    <property type="protein sequence ID" value="TET60952.1"/>
    <property type="molecule type" value="Genomic_DNA"/>
</dbReference>
<evidence type="ECO:0000313" key="3">
    <source>
        <dbReference type="Proteomes" id="UP000319130"/>
    </source>
</evidence>
<dbReference type="PANTHER" id="PTHR43491">
    <property type="entry name" value="UDP-N-ACETYL-D-MANNOSAMINE DEHYDROGENASE"/>
    <property type="match status" value="1"/>
</dbReference>
<proteinExistence type="predicted"/>
<dbReference type="Proteomes" id="UP000319130">
    <property type="component" value="Unassembled WGS sequence"/>
</dbReference>
<protein>
    <submittedName>
        <fullName evidence="2">UDP-N-acetyl-D-glucosamine dehydrogenase</fullName>
    </submittedName>
</protein>
<dbReference type="SUPFAM" id="SSF51735">
    <property type="entry name" value="NAD(P)-binding Rossmann-fold domains"/>
    <property type="match status" value="1"/>
</dbReference>
<dbReference type="InterPro" id="IPR036291">
    <property type="entry name" value="NAD(P)-bd_dom_sf"/>
</dbReference>
<evidence type="ECO:0000313" key="2">
    <source>
        <dbReference type="EMBL" id="TET60952.1"/>
    </source>
</evidence>
<dbReference type="PANTHER" id="PTHR43491:SF1">
    <property type="entry name" value="UDP-N-ACETYL-D-MANNOSAMINE DEHYDROGENASE"/>
    <property type="match status" value="1"/>
</dbReference>
<feature type="domain" description="UDP-glucose/GDP-mannose dehydrogenase N-terminal" evidence="1">
    <location>
        <begin position="14"/>
        <end position="129"/>
    </location>
</feature>
<sequence length="129" mass="14634">MELLEKKLRERKARIAVIGLGYVGLPLAVEQGKAGFTVIGIERKKERVDMVNQGKNYIPDVVDSELEKVVKEGKLRATEHFKVVSEVDVICICVPTPLTKNREPNVQYIEDVTSRLIPYFQRGQLIVLE</sequence>
<dbReference type="GO" id="GO:0016616">
    <property type="term" value="F:oxidoreductase activity, acting on the CH-OH group of donors, NAD or NADP as acceptor"/>
    <property type="evidence" value="ECO:0007669"/>
    <property type="project" value="InterPro"/>
</dbReference>
<dbReference type="Gene3D" id="3.40.50.720">
    <property type="entry name" value="NAD(P)-binding Rossmann-like Domain"/>
    <property type="match status" value="1"/>
</dbReference>
<gene>
    <name evidence="2" type="ORF">E3J48_06120</name>
</gene>
<dbReference type="InterPro" id="IPR001732">
    <property type="entry name" value="UDP-Glc/GDP-Man_DH_N"/>
</dbReference>
<dbReference type="InterPro" id="IPR028359">
    <property type="entry name" value="UDP_ManNAc/GlcNAc_DH"/>
</dbReference>
<dbReference type="PIRSF" id="PIRSF500136">
    <property type="entry name" value="UDP_ManNAc_DH"/>
    <property type="match status" value="1"/>
</dbReference>
<accession>A0A523W1T8</accession>
<dbReference type="AlphaFoldDB" id="A0A523W1T8"/>
<evidence type="ECO:0000259" key="1">
    <source>
        <dbReference type="Pfam" id="PF03721"/>
    </source>
</evidence>
<dbReference type="InterPro" id="IPR017476">
    <property type="entry name" value="UDP-Glc/GDP-Man"/>
</dbReference>